<protein>
    <submittedName>
        <fullName evidence="3">Uncharacterized protein</fullName>
    </submittedName>
</protein>
<accession>A0A4S8KWG9</accession>
<dbReference type="Proteomes" id="UP000297245">
    <property type="component" value="Unassembled WGS sequence"/>
</dbReference>
<keyword evidence="1" id="KW-0175">Coiled coil</keyword>
<evidence type="ECO:0000256" key="2">
    <source>
        <dbReference type="SAM" id="MobiDB-lite"/>
    </source>
</evidence>
<organism evidence="3 4">
    <name type="scientific">Dendrothele bispora (strain CBS 962.96)</name>
    <dbReference type="NCBI Taxonomy" id="1314807"/>
    <lineage>
        <taxon>Eukaryota</taxon>
        <taxon>Fungi</taxon>
        <taxon>Dikarya</taxon>
        <taxon>Basidiomycota</taxon>
        <taxon>Agaricomycotina</taxon>
        <taxon>Agaricomycetes</taxon>
        <taxon>Agaricomycetidae</taxon>
        <taxon>Agaricales</taxon>
        <taxon>Agaricales incertae sedis</taxon>
        <taxon>Dendrothele</taxon>
    </lineage>
</organism>
<feature type="coiled-coil region" evidence="1">
    <location>
        <begin position="197"/>
        <end position="244"/>
    </location>
</feature>
<keyword evidence="4" id="KW-1185">Reference proteome</keyword>
<name>A0A4S8KWG9_DENBC</name>
<evidence type="ECO:0000313" key="4">
    <source>
        <dbReference type="Proteomes" id="UP000297245"/>
    </source>
</evidence>
<dbReference type="EMBL" id="ML179934">
    <property type="protein sequence ID" value="THU80161.1"/>
    <property type="molecule type" value="Genomic_DNA"/>
</dbReference>
<dbReference type="AlphaFoldDB" id="A0A4S8KWG9"/>
<feature type="coiled-coil region" evidence="1">
    <location>
        <begin position="35"/>
        <end position="76"/>
    </location>
</feature>
<gene>
    <name evidence="3" type="ORF">K435DRAFT_874674</name>
</gene>
<proteinExistence type="predicted"/>
<evidence type="ECO:0000256" key="1">
    <source>
        <dbReference type="SAM" id="Coils"/>
    </source>
</evidence>
<evidence type="ECO:0000313" key="3">
    <source>
        <dbReference type="EMBL" id="THU80161.1"/>
    </source>
</evidence>
<feature type="region of interest" description="Disordered" evidence="2">
    <location>
        <begin position="77"/>
        <end position="98"/>
    </location>
</feature>
<feature type="compositionally biased region" description="Basic and acidic residues" evidence="2">
    <location>
        <begin position="88"/>
        <end position="97"/>
    </location>
</feature>
<sequence>MVSSFLGWKKKTGARIDTSSSVRSGFRELILQDRVEVVERELKERYGRLRVLEEEKRVLEMRLDELSKVVKRSEDSLGIKGNKGKRGPVGDRWDENGGRGTVPTHFRLRELTLEERVEVVERKVRERDQKLRVLGSEKETLVVGLAETKLEDELHLQPDFAVEDDSDVATTPDTRIEQLEKGMAQYDNMVAAWDDYLVKLRAQIELLEAKLDEERVVKVRDEHRKELEMELMAMQQMMEVLDKSNADELPRLHTRIDSVNRLSV</sequence>
<reference evidence="3 4" key="1">
    <citation type="journal article" date="2019" name="Nat. Ecol. Evol.">
        <title>Megaphylogeny resolves global patterns of mushroom evolution.</title>
        <authorList>
            <person name="Varga T."/>
            <person name="Krizsan K."/>
            <person name="Foldi C."/>
            <person name="Dima B."/>
            <person name="Sanchez-Garcia M."/>
            <person name="Sanchez-Ramirez S."/>
            <person name="Szollosi G.J."/>
            <person name="Szarkandi J.G."/>
            <person name="Papp V."/>
            <person name="Albert L."/>
            <person name="Andreopoulos W."/>
            <person name="Angelini C."/>
            <person name="Antonin V."/>
            <person name="Barry K.W."/>
            <person name="Bougher N.L."/>
            <person name="Buchanan P."/>
            <person name="Buyck B."/>
            <person name="Bense V."/>
            <person name="Catcheside P."/>
            <person name="Chovatia M."/>
            <person name="Cooper J."/>
            <person name="Damon W."/>
            <person name="Desjardin D."/>
            <person name="Finy P."/>
            <person name="Geml J."/>
            <person name="Haridas S."/>
            <person name="Hughes K."/>
            <person name="Justo A."/>
            <person name="Karasinski D."/>
            <person name="Kautmanova I."/>
            <person name="Kiss B."/>
            <person name="Kocsube S."/>
            <person name="Kotiranta H."/>
            <person name="LaButti K.M."/>
            <person name="Lechner B.E."/>
            <person name="Liimatainen K."/>
            <person name="Lipzen A."/>
            <person name="Lukacs Z."/>
            <person name="Mihaltcheva S."/>
            <person name="Morgado L.N."/>
            <person name="Niskanen T."/>
            <person name="Noordeloos M.E."/>
            <person name="Ohm R.A."/>
            <person name="Ortiz-Santana B."/>
            <person name="Ovrebo C."/>
            <person name="Racz N."/>
            <person name="Riley R."/>
            <person name="Savchenko A."/>
            <person name="Shiryaev A."/>
            <person name="Soop K."/>
            <person name="Spirin V."/>
            <person name="Szebenyi C."/>
            <person name="Tomsovsky M."/>
            <person name="Tulloss R.E."/>
            <person name="Uehling J."/>
            <person name="Grigoriev I.V."/>
            <person name="Vagvolgyi C."/>
            <person name="Papp T."/>
            <person name="Martin F.M."/>
            <person name="Miettinen O."/>
            <person name="Hibbett D.S."/>
            <person name="Nagy L.G."/>
        </authorList>
    </citation>
    <scope>NUCLEOTIDE SEQUENCE [LARGE SCALE GENOMIC DNA]</scope>
    <source>
        <strain evidence="3 4">CBS 962.96</strain>
    </source>
</reference>